<organism evidence="1 2">
    <name type="scientific">Clostridium paridis</name>
    <dbReference type="NCBI Taxonomy" id="2803863"/>
    <lineage>
        <taxon>Bacteria</taxon>
        <taxon>Bacillati</taxon>
        <taxon>Bacillota</taxon>
        <taxon>Clostridia</taxon>
        <taxon>Eubacteriales</taxon>
        <taxon>Clostridiaceae</taxon>
        <taxon>Clostridium</taxon>
    </lineage>
</organism>
<evidence type="ECO:0000313" key="2">
    <source>
        <dbReference type="Proteomes" id="UP000623681"/>
    </source>
</evidence>
<sequence>MESKKNNTILAKYESNINNLYETNDTNKVVYIEKSESNGETRTYLQDIYTNRIDEIYKGALTSALFIDDNRIVGIADNSIIIKELNTDKVEKLMNFDDSTTNMLYKNYKNTYNLFMSKDRKILYAIEQGI</sequence>
<dbReference type="RefSeq" id="WP_202767071.1">
    <property type="nucleotide sequence ID" value="NZ_JAESWA010000022.1"/>
</dbReference>
<gene>
    <name evidence="1" type="ORF">JK634_07700</name>
</gene>
<name>A0A937FE74_9CLOT</name>
<accession>A0A937FE74</accession>
<keyword evidence="2" id="KW-1185">Reference proteome</keyword>
<dbReference type="GO" id="GO:0003824">
    <property type="term" value="F:catalytic activity"/>
    <property type="evidence" value="ECO:0007669"/>
    <property type="project" value="InterPro"/>
</dbReference>
<reference evidence="1" key="1">
    <citation type="submission" date="2021-01" db="EMBL/GenBank/DDBJ databases">
        <title>Genome public.</title>
        <authorList>
            <person name="Liu C."/>
            <person name="Sun Q."/>
        </authorList>
    </citation>
    <scope>NUCLEOTIDE SEQUENCE</scope>
    <source>
        <strain evidence="1">YIM B02565</strain>
    </source>
</reference>
<dbReference type="SUPFAM" id="SSF51645">
    <property type="entry name" value="Malate synthase G"/>
    <property type="match status" value="1"/>
</dbReference>
<evidence type="ECO:0000313" key="1">
    <source>
        <dbReference type="EMBL" id="MBL4931684.1"/>
    </source>
</evidence>
<dbReference type="EMBL" id="JAESWA010000022">
    <property type="protein sequence ID" value="MBL4931684.1"/>
    <property type="molecule type" value="Genomic_DNA"/>
</dbReference>
<dbReference type="Proteomes" id="UP000623681">
    <property type="component" value="Unassembled WGS sequence"/>
</dbReference>
<protein>
    <submittedName>
        <fullName evidence="1">Uncharacterized protein</fullName>
    </submittedName>
</protein>
<dbReference type="AlphaFoldDB" id="A0A937FE74"/>
<comment type="caution">
    <text evidence="1">The sequence shown here is derived from an EMBL/GenBank/DDBJ whole genome shotgun (WGS) entry which is preliminary data.</text>
</comment>
<dbReference type="InterPro" id="IPR011076">
    <property type="entry name" value="Malate_synth_sf"/>
</dbReference>
<proteinExistence type="predicted"/>